<proteinExistence type="predicted"/>
<dbReference type="Proteomes" id="UP000676336">
    <property type="component" value="Unassembled WGS sequence"/>
</dbReference>
<feature type="non-terminal residue" evidence="1">
    <location>
        <position position="1"/>
    </location>
</feature>
<accession>A0A8S2SGV8</accession>
<evidence type="ECO:0000313" key="2">
    <source>
        <dbReference type="EMBL" id="CAF5190842.1"/>
    </source>
</evidence>
<protein>
    <submittedName>
        <fullName evidence="1">Uncharacterized protein</fullName>
    </submittedName>
</protein>
<dbReference type="AlphaFoldDB" id="A0A8S2SGV8"/>
<dbReference type="EMBL" id="CAJOBI010021659">
    <property type="protein sequence ID" value="CAF4220444.1"/>
    <property type="molecule type" value="Genomic_DNA"/>
</dbReference>
<name>A0A8S2SGV8_9BILA</name>
<reference evidence="1" key="1">
    <citation type="submission" date="2021-02" db="EMBL/GenBank/DDBJ databases">
        <authorList>
            <person name="Nowell W R."/>
        </authorList>
    </citation>
    <scope>NUCLEOTIDE SEQUENCE</scope>
</reference>
<dbReference type="EMBL" id="CAJOBI010325302">
    <property type="protein sequence ID" value="CAF5190842.1"/>
    <property type="molecule type" value="Genomic_DNA"/>
</dbReference>
<evidence type="ECO:0000313" key="3">
    <source>
        <dbReference type="Proteomes" id="UP000676336"/>
    </source>
</evidence>
<comment type="caution">
    <text evidence="1">The sequence shown here is derived from an EMBL/GenBank/DDBJ whole genome shotgun (WGS) entry which is preliminary data.</text>
</comment>
<organism evidence="1 3">
    <name type="scientific">Rotaria magnacalcarata</name>
    <dbReference type="NCBI Taxonomy" id="392030"/>
    <lineage>
        <taxon>Eukaryota</taxon>
        <taxon>Metazoa</taxon>
        <taxon>Spiralia</taxon>
        <taxon>Gnathifera</taxon>
        <taxon>Rotifera</taxon>
        <taxon>Eurotatoria</taxon>
        <taxon>Bdelloidea</taxon>
        <taxon>Philodinida</taxon>
        <taxon>Philodinidae</taxon>
        <taxon>Rotaria</taxon>
    </lineage>
</organism>
<evidence type="ECO:0000313" key="1">
    <source>
        <dbReference type="EMBL" id="CAF4220444.1"/>
    </source>
</evidence>
<gene>
    <name evidence="1" type="ORF">SMN809_LOCUS22697</name>
    <name evidence="2" type="ORF">SMN809_LOCUS72247</name>
</gene>
<sequence>GDRVPEIIPDERWIELLKLPSTESRKKLYG</sequence>